<name>A0A0G3EJR3_9BACT</name>
<dbReference type="KEGG" id="vbl:L21SP4_01793"/>
<dbReference type="OrthoDB" id="7210452at2"/>
<reference evidence="1 2" key="2">
    <citation type="journal article" date="2016" name="ISME J.">
        <title>Characterization of the first cultured representative of Verrucomicrobia subdivision 5 indicates the proposal of a novel phylum.</title>
        <authorList>
            <person name="Spring S."/>
            <person name="Bunk B."/>
            <person name="Sproer C."/>
            <person name="Schumann P."/>
            <person name="Rohde M."/>
            <person name="Tindall B.J."/>
            <person name="Klenk H.P."/>
        </authorList>
    </citation>
    <scope>NUCLEOTIDE SEQUENCE [LARGE SCALE GENOMIC DNA]</scope>
    <source>
        <strain evidence="1 2">L21-Fru-AB</strain>
    </source>
</reference>
<evidence type="ECO:0008006" key="3">
    <source>
        <dbReference type="Google" id="ProtNLM"/>
    </source>
</evidence>
<dbReference type="Proteomes" id="UP000035268">
    <property type="component" value="Chromosome"/>
</dbReference>
<accession>A0A0G3EJR3</accession>
<dbReference type="Gene3D" id="3.40.50.300">
    <property type="entry name" value="P-loop containing nucleotide triphosphate hydrolases"/>
    <property type="match status" value="1"/>
</dbReference>
<dbReference type="AlphaFoldDB" id="A0A0G3EJR3"/>
<evidence type="ECO:0000313" key="2">
    <source>
        <dbReference type="Proteomes" id="UP000035268"/>
    </source>
</evidence>
<sequence>MRIVTGMHRSGTSFITHLIQALGADCGDPDLLLERDRWNEQGYFENLEVLRLNNEMILGHLPTSMYFRVLRSGLPERLENGLRSALNIPAFLKPDPATIEKRGPRLERELRRTAGQYAGKYIKEVRFTLTLGVWRQYADIERLLLCFRHPAEVARSLQRRQHIPRRFGLWLWRLHHERFFAAAEGIPLVAVRYERFMDPDTRMDEMKRLFAFLEEPWDEERAVEATGKVLRGDLRHHVCDEEAVPEKVRDLWVRLEDIHRTHEVLRPLAES</sequence>
<dbReference type="RefSeq" id="WP_052882298.1">
    <property type="nucleotide sequence ID" value="NZ_CP010904.1"/>
</dbReference>
<dbReference type="STRING" id="1307763.L21SP4_01793"/>
<gene>
    <name evidence="1" type="ORF">L21SP4_01793</name>
</gene>
<dbReference type="InterPro" id="IPR027417">
    <property type="entry name" value="P-loop_NTPase"/>
</dbReference>
<dbReference type="EMBL" id="CP010904">
    <property type="protein sequence ID" value="AKJ65030.1"/>
    <property type="molecule type" value="Genomic_DNA"/>
</dbReference>
<reference evidence="2" key="1">
    <citation type="submission" date="2015-02" db="EMBL/GenBank/DDBJ databases">
        <title>Description and complete genome sequence of the first cultured representative of the subdivision 5 of the Verrucomicrobia phylum.</title>
        <authorList>
            <person name="Spring S."/>
            <person name="Bunk B."/>
            <person name="Sproer C."/>
            <person name="Klenk H.-P."/>
        </authorList>
    </citation>
    <scope>NUCLEOTIDE SEQUENCE [LARGE SCALE GENOMIC DNA]</scope>
    <source>
        <strain evidence="2">L21-Fru-AB</strain>
    </source>
</reference>
<proteinExistence type="predicted"/>
<keyword evidence="2" id="KW-1185">Reference proteome</keyword>
<evidence type="ECO:0000313" key="1">
    <source>
        <dbReference type="EMBL" id="AKJ65030.1"/>
    </source>
</evidence>
<protein>
    <recommendedName>
        <fullName evidence="3">Sulfotransferase domain protein</fullName>
    </recommendedName>
</protein>
<dbReference type="SUPFAM" id="SSF52540">
    <property type="entry name" value="P-loop containing nucleoside triphosphate hydrolases"/>
    <property type="match status" value="1"/>
</dbReference>
<organism evidence="1 2">
    <name type="scientific">Kiritimatiella glycovorans</name>
    <dbReference type="NCBI Taxonomy" id="1307763"/>
    <lineage>
        <taxon>Bacteria</taxon>
        <taxon>Pseudomonadati</taxon>
        <taxon>Kiritimatiellota</taxon>
        <taxon>Kiritimatiellia</taxon>
        <taxon>Kiritimatiellales</taxon>
        <taxon>Kiritimatiellaceae</taxon>
        <taxon>Kiritimatiella</taxon>
    </lineage>
</organism>